<feature type="chain" id="PRO_5003041847" description="Carbohydrate binding domain-containing protein" evidence="1">
    <location>
        <begin position="21"/>
        <end position="273"/>
    </location>
</feature>
<comment type="caution">
    <text evidence="3">The sequence shown here is derived from an EMBL/GenBank/DDBJ whole genome shotgun (WGS) entry which is preliminary data.</text>
</comment>
<dbReference type="AlphaFoldDB" id="D3B208"/>
<evidence type="ECO:0000313" key="3">
    <source>
        <dbReference type="EMBL" id="EFA85332.1"/>
    </source>
</evidence>
<feature type="signal peptide" evidence="1">
    <location>
        <begin position="1"/>
        <end position="20"/>
    </location>
</feature>
<evidence type="ECO:0000313" key="4">
    <source>
        <dbReference type="Proteomes" id="UP000001396"/>
    </source>
</evidence>
<evidence type="ECO:0000256" key="1">
    <source>
        <dbReference type="SAM" id="SignalP"/>
    </source>
</evidence>
<keyword evidence="4" id="KW-1185">Reference proteome</keyword>
<dbReference type="InParanoid" id="D3B208"/>
<keyword evidence="1" id="KW-0732">Signal</keyword>
<accession>D3B208</accession>
<dbReference type="RefSeq" id="XP_020437441.1">
    <property type="nucleotide sequence ID" value="XM_020573324.1"/>
</dbReference>
<dbReference type="PANTHER" id="PTHR38746:SF2">
    <property type="entry name" value="CARBOHYDRATE BINDING DOMAIN-CONTAINING PROTEIN"/>
    <property type="match status" value="1"/>
</dbReference>
<dbReference type="Pfam" id="PF09478">
    <property type="entry name" value="CBM49"/>
    <property type="match status" value="1"/>
</dbReference>
<proteinExistence type="predicted"/>
<sequence length="273" mass="30064">MKYIILITLFIIYNIYFVNGQCDFSKIVQKYYASPSAPSGFIVGMRVVITKNNGDIYYLSGKSLSAQSFSTGLANVDAFIGVSTRDNACLNGVSQPFEATAAKITFFDARSFTISPTGFVTFYASQTGNGLEPALFNITTCTSNILHGLDDKGNSYTFYLQLGEYPNRIGGKCLTLSVSQKIMSNWMEGPTNVYQTNVNFTNTGTSPVQSQDLVVSFDESKVRNYWGLDKISTNNFKLPAYQTAIQPNQQYSWGYVSTTANIDIKINGLSLNA</sequence>
<reference evidence="3 4" key="1">
    <citation type="journal article" date="2011" name="Genome Res.">
        <title>Phylogeny-wide analysis of social amoeba genomes highlights ancient origins for complex intercellular communication.</title>
        <authorList>
            <person name="Heidel A.J."/>
            <person name="Lawal H.M."/>
            <person name="Felder M."/>
            <person name="Schilde C."/>
            <person name="Helps N.R."/>
            <person name="Tunggal B."/>
            <person name="Rivero F."/>
            <person name="John U."/>
            <person name="Schleicher M."/>
            <person name="Eichinger L."/>
            <person name="Platzer M."/>
            <person name="Noegel A.A."/>
            <person name="Schaap P."/>
            <person name="Gloeckner G."/>
        </authorList>
    </citation>
    <scope>NUCLEOTIDE SEQUENCE [LARGE SCALE GENOMIC DNA]</scope>
    <source>
        <strain evidence="4">ATCC 26659 / Pp 5 / PN500</strain>
    </source>
</reference>
<dbReference type="InterPro" id="IPR019028">
    <property type="entry name" value="CBM_49"/>
</dbReference>
<dbReference type="InterPro" id="IPR012291">
    <property type="entry name" value="CBM2_carb-bd_dom_sf"/>
</dbReference>
<gene>
    <name evidence="3" type="ORF">PPL_02334</name>
</gene>
<dbReference type="EMBL" id="ADBJ01000008">
    <property type="protein sequence ID" value="EFA85332.1"/>
    <property type="molecule type" value="Genomic_DNA"/>
</dbReference>
<dbReference type="GO" id="GO:0004553">
    <property type="term" value="F:hydrolase activity, hydrolyzing O-glycosyl compounds"/>
    <property type="evidence" value="ECO:0007669"/>
    <property type="project" value="InterPro"/>
</dbReference>
<evidence type="ECO:0000259" key="2">
    <source>
        <dbReference type="SMART" id="SM01063"/>
    </source>
</evidence>
<protein>
    <recommendedName>
        <fullName evidence="2">Carbohydrate binding domain-containing protein</fullName>
    </recommendedName>
</protein>
<dbReference type="InterPro" id="IPR008965">
    <property type="entry name" value="CBM2/CBM3_carb-bd_dom_sf"/>
</dbReference>
<dbReference type="SMART" id="SM01063">
    <property type="entry name" value="CBM49"/>
    <property type="match status" value="1"/>
</dbReference>
<dbReference type="GO" id="GO:0030247">
    <property type="term" value="F:polysaccharide binding"/>
    <property type="evidence" value="ECO:0007669"/>
    <property type="project" value="InterPro"/>
</dbReference>
<dbReference type="Gene3D" id="2.60.40.290">
    <property type="match status" value="1"/>
</dbReference>
<dbReference type="SUPFAM" id="SSF49384">
    <property type="entry name" value="Carbohydrate-binding domain"/>
    <property type="match status" value="1"/>
</dbReference>
<organism evidence="3 4">
    <name type="scientific">Heterostelium pallidum (strain ATCC 26659 / Pp 5 / PN500)</name>
    <name type="common">Cellular slime mold</name>
    <name type="synonym">Polysphondylium pallidum</name>
    <dbReference type="NCBI Taxonomy" id="670386"/>
    <lineage>
        <taxon>Eukaryota</taxon>
        <taxon>Amoebozoa</taxon>
        <taxon>Evosea</taxon>
        <taxon>Eumycetozoa</taxon>
        <taxon>Dictyostelia</taxon>
        <taxon>Acytosteliales</taxon>
        <taxon>Acytosteliaceae</taxon>
        <taxon>Heterostelium</taxon>
    </lineage>
</organism>
<dbReference type="PANTHER" id="PTHR38746">
    <property type="entry name" value="CBM49 DOMAIN-CONTAINING PROTEIN-RELATED"/>
    <property type="match status" value="1"/>
</dbReference>
<dbReference type="GeneID" id="31357859"/>
<name>D3B208_HETP5</name>
<dbReference type="Proteomes" id="UP000001396">
    <property type="component" value="Unassembled WGS sequence"/>
</dbReference>
<feature type="domain" description="Carbohydrate binding" evidence="2">
    <location>
        <begin position="176"/>
        <end position="258"/>
    </location>
</feature>